<feature type="compositionally biased region" description="Basic and acidic residues" evidence="1">
    <location>
        <begin position="39"/>
        <end position="56"/>
    </location>
</feature>
<dbReference type="EMBL" id="JBHLSV010000015">
    <property type="protein sequence ID" value="MFC0674865.1"/>
    <property type="molecule type" value="Genomic_DNA"/>
</dbReference>
<dbReference type="InterPro" id="IPR010982">
    <property type="entry name" value="Lambda_DNA-bd_dom_sf"/>
</dbReference>
<dbReference type="Pfam" id="PF13412">
    <property type="entry name" value="HTH_24"/>
    <property type="match status" value="1"/>
</dbReference>
<evidence type="ECO:0000259" key="2">
    <source>
        <dbReference type="PROSITE" id="PS50943"/>
    </source>
</evidence>
<sequence length="94" mass="10322">VRAADARQEETARDAEPVLRLIGRAPGERGPGQRRAVRAAREDPGARQSELAERLGVRQQTVSRALRTAGFHEEQAARPLAERLLAMIDLTSGR</sequence>
<feature type="non-terminal residue" evidence="3">
    <location>
        <position position="1"/>
    </location>
</feature>
<protein>
    <submittedName>
        <fullName evidence="3">Helix-turn-helix domain-containing protein</fullName>
    </submittedName>
</protein>
<evidence type="ECO:0000313" key="4">
    <source>
        <dbReference type="Proteomes" id="UP001589793"/>
    </source>
</evidence>
<gene>
    <name evidence="3" type="ORF">ACFFF6_12935</name>
</gene>
<feature type="region of interest" description="Disordered" evidence="1">
    <location>
        <begin position="23"/>
        <end position="56"/>
    </location>
</feature>
<keyword evidence="4" id="KW-1185">Reference proteome</keyword>
<comment type="caution">
    <text evidence="3">The sequence shown here is derived from an EMBL/GenBank/DDBJ whole genome shotgun (WGS) entry which is preliminary data.</text>
</comment>
<dbReference type="SUPFAM" id="SSF47413">
    <property type="entry name" value="lambda repressor-like DNA-binding domains"/>
    <property type="match status" value="1"/>
</dbReference>
<dbReference type="CDD" id="cd00093">
    <property type="entry name" value="HTH_XRE"/>
    <property type="match status" value="1"/>
</dbReference>
<feature type="domain" description="HTH cro/C1-type" evidence="2">
    <location>
        <begin position="37"/>
        <end position="64"/>
    </location>
</feature>
<reference evidence="3 4" key="1">
    <citation type="submission" date="2024-09" db="EMBL/GenBank/DDBJ databases">
        <authorList>
            <person name="Sun Q."/>
            <person name="Mori K."/>
        </authorList>
    </citation>
    <scope>NUCLEOTIDE SEQUENCE [LARGE SCALE GENOMIC DNA]</scope>
    <source>
        <strain evidence="3 4">CICC 10874</strain>
    </source>
</reference>
<name>A0ABV6RCY6_9MICO</name>
<organism evidence="3 4">
    <name type="scientific">Brachybacterium hainanense</name>
    <dbReference type="NCBI Taxonomy" id="1541174"/>
    <lineage>
        <taxon>Bacteria</taxon>
        <taxon>Bacillati</taxon>
        <taxon>Actinomycetota</taxon>
        <taxon>Actinomycetes</taxon>
        <taxon>Micrococcales</taxon>
        <taxon>Dermabacteraceae</taxon>
        <taxon>Brachybacterium</taxon>
    </lineage>
</organism>
<evidence type="ECO:0000256" key="1">
    <source>
        <dbReference type="SAM" id="MobiDB-lite"/>
    </source>
</evidence>
<proteinExistence type="predicted"/>
<dbReference type="RefSeq" id="WP_376981344.1">
    <property type="nucleotide sequence ID" value="NZ_JBHLSV010000015.1"/>
</dbReference>
<dbReference type="Gene3D" id="1.10.10.10">
    <property type="entry name" value="Winged helix-like DNA-binding domain superfamily/Winged helix DNA-binding domain"/>
    <property type="match status" value="1"/>
</dbReference>
<dbReference type="InterPro" id="IPR001387">
    <property type="entry name" value="Cro/C1-type_HTH"/>
</dbReference>
<dbReference type="InterPro" id="IPR036388">
    <property type="entry name" value="WH-like_DNA-bd_sf"/>
</dbReference>
<dbReference type="PROSITE" id="PS50943">
    <property type="entry name" value="HTH_CROC1"/>
    <property type="match status" value="1"/>
</dbReference>
<accession>A0ABV6RCY6</accession>
<evidence type="ECO:0000313" key="3">
    <source>
        <dbReference type="EMBL" id="MFC0674865.1"/>
    </source>
</evidence>
<dbReference type="Proteomes" id="UP001589793">
    <property type="component" value="Unassembled WGS sequence"/>
</dbReference>